<feature type="compositionally biased region" description="Basic residues" evidence="1">
    <location>
        <begin position="29"/>
        <end position="38"/>
    </location>
</feature>
<reference evidence="2 3" key="1">
    <citation type="journal article" date="2017" name="Int. J. Syst. Evol. Microbiol.">
        <title>Mycobacterium talmoniae sp. nov., a slowly growing mycobacterium isolated from human respiratory samples.</title>
        <authorList>
            <person name="Davidson R.M."/>
            <person name="DeGroote M.A."/>
            <person name="Marola J.L."/>
            <person name="Buss S."/>
            <person name="Jones V."/>
            <person name="McNeil M.R."/>
            <person name="Freifeld A.G."/>
            <person name="Elaine Epperson L."/>
            <person name="Hasan N.A."/>
            <person name="Jackson M."/>
            <person name="Iwen P.C."/>
            <person name="Salfinger M."/>
            <person name="Strong M."/>
        </authorList>
    </citation>
    <scope>NUCLEOTIDE SEQUENCE [LARGE SCALE GENOMIC DNA]</scope>
    <source>
        <strain evidence="2 3">ATCC BAA-2683</strain>
    </source>
</reference>
<accession>A0A2S8BN33</accession>
<evidence type="ECO:0000256" key="1">
    <source>
        <dbReference type="SAM" id="MobiDB-lite"/>
    </source>
</evidence>
<feature type="compositionally biased region" description="Low complexity" evidence="1">
    <location>
        <begin position="18"/>
        <end position="28"/>
    </location>
</feature>
<protein>
    <submittedName>
        <fullName evidence="2">Uncharacterized protein</fullName>
    </submittedName>
</protein>
<proteinExistence type="predicted"/>
<feature type="region of interest" description="Disordered" evidence="1">
    <location>
        <begin position="159"/>
        <end position="186"/>
    </location>
</feature>
<evidence type="ECO:0000313" key="3">
    <source>
        <dbReference type="Proteomes" id="UP000238296"/>
    </source>
</evidence>
<dbReference type="Proteomes" id="UP000238296">
    <property type="component" value="Unassembled WGS sequence"/>
</dbReference>
<gene>
    <name evidence="2" type="ORF">C1Y40_01721</name>
</gene>
<evidence type="ECO:0000313" key="2">
    <source>
        <dbReference type="EMBL" id="PQM48058.1"/>
    </source>
</evidence>
<feature type="compositionally biased region" description="Basic residues" evidence="1">
    <location>
        <begin position="365"/>
        <end position="374"/>
    </location>
</feature>
<comment type="caution">
    <text evidence="2">The sequence shown here is derived from an EMBL/GenBank/DDBJ whole genome shotgun (WGS) entry which is preliminary data.</text>
</comment>
<feature type="region of interest" description="Disordered" evidence="1">
    <location>
        <begin position="1"/>
        <end position="38"/>
    </location>
</feature>
<dbReference type="AlphaFoldDB" id="A0A2S8BN33"/>
<dbReference type="EMBL" id="PPEA01000250">
    <property type="protein sequence ID" value="PQM48058.1"/>
    <property type="molecule type" value="Genomic_DNA"/>
</dbReference>
<name>A0A2S8BN33_9MYCO</name>
<organism evidence="2 3">
    <name type="scientific">Mycobacterium talmoniae</name>
    <dbReference type="NCBI Taxonomy" id="1858794"/>
    <lineage>
        <taxon>Bacteria</taxon>
        <taxon>Bacillati</taxon>
        <taxon>Actinomycetota</taxon>
        <taxon>Actinomycetes</taxon>
        <taxon>Mycobacteriales</taxon>
        <taxon>Mycobacteriaceae</taxon>
        <taxon>Mycobacterium</taxon>
    </lineage>
</organism>
<sequence length="374" mass="40005">MQRRPGQRLARTEPPDRVPLGVVGGQQRRVGRPGQHRRQFPGQVVGALDRAVGSPGLERRHGVRRVADQKDAAAAEFVGHPLVGLPGRDVDDLDVDGLPDRRGDEIAAAVGGELRRGLPPAGKVGGGEHAEVVTHRQHDAVHRGVLDLHGVTVAEAGHELPPRCPKVDEDDVDRQGPEAGGRDAQRVADRAVHPVGGDQIVGAHGLGRARIPVAHDGGDAGVVLLERAQLGAVAHLAAAPANLRQQHGLECALRAVLPGRFGAQPVERREDRVDVEGLPLFGAGQRRLGQHVRNPAGDGVHLVAEPQPAQDFQAAKAQVAGLRVDEHLAPLFDQHRTDAVLGQQGGHRQPGRARADDERRNPLVSHRHLRPRRN</sequence>
<feature type="region of interest" description="Disordered" evidence="1">
    <location>
        <begin position="339"/>
        <end position="374"/>
    </location>
</feature>